<keyword evidence="4" id="KW-0067">ATP-binding</keyword>
<dbReference type="GO" id="GO:0006637">
    <property type="term" value="P:acyl-CoA metabolic process"/>
    <property type="evidence" value="ECO:0007669"/>
    <property type="project" value="TreeGrafter"/>
</dbReference>
<reference evidence="7 8" key="1">
    <citation type="journal article" date="2019" name="Emerg. Microbes Infect.">
        <title>Comprehensive subspecies identification of 175 nontuberculous mycobacteria species based on 7547 genomic profiles.</title>
        <authorList>
            <person name="Matsumoto Y."/>
            <person name="Kinjo T."/>
            <person name="Motooka D."/>
            <person name="Nabeya D."/>
            <person name="Jung N."/>
            <person name="Uechi K."/>
            <person name="Horii T."/>
            <person name="Iida T."/>
            <person name="Fujita J."/>
            <person name="Nakamura S."/>
        </authorList>
    </citation>
    <scope>NUCLEOTIDE SEQUENCE [LARGE SCALE GENOMIC DNA]</scope>
    <source>
        <strain evidence="7 8">JCM 30396</strain>
    </source>
</reference>
<dbReference type="Pfam" id="PF13193">
    <property type="entry name" value="AMP-binding_C"/>
    <property type="match status" value="1"/>
</dbReference>
<dbReference type="InterPro" id="IPR020845">
    <property type="entry name" value="AMP-binding_CS"/>
</dbReference>
<keyword evidence="8" id="KW-1185">Reference proteome</keyword>
<sequence length="545" mass="58551">MPNSSAAAHDTEPGNGVRSMSDQLELWLTRYGVPSANATELLLDRHNPADTAFIELHLDGDSLVAEQLTYGDLGDRSKRLASALAARGVGRGDAVGVLMGKRSELVVTLLAILRLGAVHLPLFTAFSTPAIDIRLTAGKAKVVVTEPTQAHKLVGIDGITTIVAGEQFDSLVAENEPMTESVTVGGDGALILLFTSGTTGSPKGVVVPLRALASIVTYMRWGLDVADTDVFWNAADPGWAYGLYYGIVGSLAIGVPNHLLHEQFSSSLTARVLAELNVTNFTAAPTVYRALCKDQTDVDGVSLRCASSAGEPLTPDVTRWAEQALGTEVRDHYGQTELGMVVNNHWAEGLRRPLIPGSMGQTMPGFTMGIIDGRIAVNVPESPSMWFSGYLDAPEHTAARFVDDGRWYLTGDTGHVDDAGSFFFSARDDDVIIMAGYRIGPFEVESVLITHPSVAEVAVVGRRDELRGEALEAFIVLTDTSVDTEELKAELQQLVKTQFAAHAYPRDVHFVTRLPKTPSGKIQRFVLRQQMDVPPNGHGAPGQGR</sequence>
<evidence type="ECO:0000256" key="2">
    <source>
        <dbReference type="ARBA" id="ARBA00022598"/>
    </source>
</evidence>
<dbReference type="GO" id="GO:0016405">
    <property type="term" value="F:CoA-ligase activity"/>
    <property type="evidence" value="ECO:0007669"/>
    <property type="project" value="UniProtKB-ARBA"/>
</dbReference>
<dbReference type="PROSITE" id="PS00455">
    <property type="entry name" value="AMP_BINDING"/>
    <property type="match status" value="1"/>
</dbReference>
<dbReference type="InterPro" id="IPR045851">
    <property type="entry name" value="AMP-bd_C_sf"/>
</dbReference>
<protein>
    <submittedName>
        <fullName evidence="7">AMP-dependent synthetase</fullName>
    </submittedName>
</protein>
<dbReference type="Gene3D" id="3.40.50.12780">
    <property type="entry name" value="N-terminal domain of ligase-like"/>
    <property type="match status" value="1"/>
</dbReference>
<feature type="domain" description="AMP-binding enzyme C-terminal" evidence="6">
    <location>
        <begin position="443"/>
        <end position="521"/>
    </location>
</feature>
<dbReference type="GO" id="GO:0005524">
    <property type="term" value="F:ATP binding"/>
    <property type="evidence" value="ECO:0007669"/>
    <property type="project" value="UniProtKB-KW"/>
</dbReference>
<dbReference type="Pfam" id="PF00501">
    <property type="entry name" value="AMP-binding"/>
    <property type="match status" value="1"/>
</dbReference>
<dbReference type="Gene3D" id="3.30.300.30">
    <property type="match status" value="1"/>
</dbReference>
<organism evidence="7 8">
    <name type="scientific">Mycolicibacterium helvum</name>
    <dbReference type="NCBI Taxonomy" id="1534349"/>
    <lineage>
        <taxon>Bacteria</taxon>
        <taxon>Bacillati</taxon>
        <taxon>Actinomycetota</taxon>
        <taxon>Actinomycetes</taxon>
        <taxon>Mycobacteriales</taxon>
        <taxon>Mycobacteriaceae</taxon>
        <taxon>Mycolicibacterium</taxon>
    </lineage>
</organism>
<dbReference type="GO" id="GO:0006633">
    <property type="term" value="P:fatty acid biosynthetic process"/>
    <property type="evidence" value="ECO:0007669"/>
    <property type="project" value="TreeGrafter"/>
</dbReference>
<dbReference type="Proteomes" id="UP000467148">
    <property type="component" value="Chromosome"/>
</dbReference>
<accession>A0A7I7T1P6</accession>
<dbReference type="InterPro" id="IPR025110">
    <property type="entry name" value="AMP-bd_C"/>
</dbReference>
<evidence type="ECO:0000256" key="3">
    <source>
        <dbReference type="ARBA" id="ARBA00022741"/>
    </source>
</evidence>
<dbReference type="InterPro" id="IPR051087">
    <property type="entry name" value="Mitochondrial_ACSM"/>
</dbReference>
<evidence type="ECO:0000259" key="6">
    <source>
        <dbReference type="Pfam" id="PF13193"/>
    </source>
</evidence>
<name>A0A7I7T1P6_9MYCO</name>
<evidence type="ECO:0000313" key="7">
    <source>
        <dbReference type="EMBL" id="BBY62379.1"/>
    </source>
</evidence>
<evidence type="ECO:0000256" key="4">
    <source>
        <dbReference type="ARBA" id="ARBA00022840"/>
    </source>
</evidence>
<keyword evidence="2" id="KW-0436">Ligase</keyword>
<dbReference type="PANTHER" id="PTHR43605:SF10">
    <property type="entry name" value="ACYL-COA SYNTHETASE MEDIUM CHAIN FAMILY MEMBER 3"/>
    <property type="match status" value="1"/>
</dbReference>
<feature type="domain" description="AMP-dependent synthetase/ligase" evidence="5">
    <location>
        <begin position="51"/>
        <end position="373"/>
    </location>
</feature>
<dbReference type="SUPFAM" id="SSF56801">
    <property type="entry name" value="Acetyl-CoA synthetase-like"/>
    <property type="match status" value="1"/>
</dbReference>
<dbReference type="GO" id="GO:0004321">
    <property type="term" value="F:fatty-acyl-CoA synthase activity"/>
    <property type="evidence" value="ECO:0007669"/>
    <property type="project" value="TreeGrafter"/>
</dbReference>
<evidence type="ECO:0000256" key="1">
    <source>
        <dbReference type="ARBA" id="ARBA00006432"/>
    </source>
</evidence>
<keyword evidence="3" id="KW-0547">Nucleotide-binding</keyword>
<dbReference type="EMBL" id="AP022596">
    <property type="protein sequence ID" value="BBY62379.1"/>
    <property type="molecule type" value="Genomic_DNA"/>
</dbReference>
<dbReference type="KEGG" id="mhev:MHEL_06220"/>
<gene>
    <name evidence="7" type="ORF">MHEL_06220</name>
</gene>
<dbReference type="FunFam" id="3.30.300.30:FF:000005">
    <property type="entry name" value="Acyl-coenzyme A synthetase ACSM5, mitochondrial"/>
    <property type="match status" value="1"/>
</dbReference>
<proteinExistence type="inferred from homology"/>
<comment type="similarity">
    <text evidence="1">Belongs to the ATP-dependent AMP-binding enzyme family.</text>
</comment>
<dbReference type="GO" id="GO:0015645">
    <property type="term" value="F:fatty acid ligase activity"/>
    <property type="evidence" value="ECO:0007669"/>
    <property type="project" value="TreeGrafter"/>
</dbReference>
<evidence type="ECO:0000313" key="8">
    <source>
        <dbReference type="Proteomes" id="UP000467148"/>
    </source>
</evidence>
<dbReference type="AlphaFoldDB" id="A0A7I7T1P6"/>
<dbReference type="InterPro" id="IPR042099">
    <property type="entry name" value="ANL_N_sf"/>
</dbReference>
<dbReference type="PANTHER" id="PTHR43605">
    <property type="entry name" value="ACYL-COENZYME A SYNTHETASE"/>
    <property type="match status" value="1"/>
</dbReference>
<evidence type="ECO:0000259" key="5">
    <source>
        <dbReference type="Pfam" id="PF00501"/>
    </source>
</evidence>
<dbReference type="InterPro" id="IPR000873">
    <property type="entry name" value="AMP-dep_synth/lig_dom"/>
</dbReference>